<dbReference type="InterPro" id="IPR001387">
    <property type="entry name" value="Cro/C1-type_HTH"/>
</dbReference>
<dbReference type="PROSITE" id="PS50943">
    <property type="entry name" value="HTH_CROC1"/>
    <property type="match status" value="1"/>
</dbReference>
<reference evidence="3 4" key="1">
    <citation type="submission" date="2018-03" db="EMBL/GenBank/DDBJ databases">
        <authorList>
            <person name="Nguyen K."/>
            <person name="Fouts D."/>
            <person name="Sutton G."/>
        </authorList>
    </citation>
    <scope>NUCLEOTIDE SEQUENCE [LARGE SCALE GENOMIC DNA]</scope>
    <source>
        <strain evidence="3 4">AU14328</strain>
    </source>
</reference>
<dbReference type="RefSeq" id="WP_105777498.1">
    <property type="nucleotide sequence ID" value="NZ_PVFQ01000024.1"/>
</dbReference>
<dbReference type="AlphaFoldDB" id="A0AB37AS49"/>
<dbReference type="GO" id="GO:0005829">
    <property type="term" value="C:cytosol"/>
    <property type="evidence" value="ECO:0007669"/>
    <property type="project" value="TreeGrafter"/>
</dbReference>
<proteinExistence type="predicted"/>
<dbReference type="GO" id="GO:0003677">
    <property type="term" value="F:DNA binding"/>
    <property type="evidence" value="ECO:0007669"/>
    <property type="project" value="UniProtKB-KW"/>
</dbReference>
<keyword evidence="1" id="KW-0238">DNA-binding</keyword>
<dbReference type="Gene3D" id="1.10.260.40">
    <property type="entry name" value="lambda repressor-like DNA-binding domains"/>
    <property type="match status" value="1"/>
</dbReference>
<name>A0AB37AS49_9BURK</name>
<protein>
    <submittedName>
        <fullName evidence="3">XRE family transcriptional regulator</fullName>
    </submittedName>
</protein>
<evidence type="ECO:0000256" key="1">
    <source>
        <dbReference type="ARBA" id="ARBA00023125"/>
    </source>
</evidence>
<accession>A0AB37AS49</accession>
<dbReference type="PANTHER" id="PTHR46797:SF1">
    <property type="entry name" value="METHYLPHOSPHONATE SYNTHASE"/>
    <property type="match status" value="1"/>
</dbReference>
<comment type="caution">
    <text evidence="3">The sequence shown here is derived from an EMBL/GenBank/DDBJ whole genome shotgun (WGS) entry which is preliminary data.</text>
</comment>
<dbReference type="SUPFAM" id="SSF47413">
    <property type="entry name" value="lambda repressor-like DNA-binding domains"/>
    <property type="match status" value="1"/>
</dbReference>
<sequence length="79" mass="8690">MTKEALTEALGKEIRSRRRQKKLTQTGLALRADVHLNTISLIERAKTFGGIDALFDIARALGISLSQLLKAAEDRADGR</sequence>
<dbReference type="EMBL" id="PVFR01000058">
    <property type="protein sequence ID" value="PRE45367.1"/>
    <property type="molecule type" value="Genomic_DNA"/>
</dbReference>
<dbReference type="InterPro" id="IPR050807">
    <property type="entry name" value="TransReg_Diox_bact_type"/>
</dbReference>
<dbReference type="InterPro" id="IPR010982">
    <property type="entry name" value="Lambda_DNA-bd_dom_sf"/>
</dbReference>
<feature type="domain" description="HTH cro/C1-type" evidence="2">
    <location>
        <begin position="14"/>
        <end position="68"/>
    </location>
</feature>
<organism evidence="3 4">
    <name type="scientific">Burkholderia multivorans</name>
    <dbReference type="NCBI Taxonomy" id="87883"/>
    <lineage>
        <taxon>Bacteria</taxon>
        <taxon>Pseudomonadati</taxon>
        <taxon>Pseudomonadota</taxon>
        <taxon>Betaproteobacteria</taxon>
        <taxon>Burkholderiales</taxon>
        <taxon>Burkholderiaceae</taxon>
        <taxon>Burkholderia</taxon>
        <taxon>Burkholderia cepacia complex</taxon>
    </lineage>
</organism>
<gene>
    <name evidence="3" type="ORF">C6P99_18815</name>
</gene>
<dbReference type="GO" id="GO:0003700">
    <property type="term" value="F:DNA-binding transcription factor activity"/>
    <property type="evidence" value="ECO:0007669"/>
    <property type="project" value="TreeGrafter"/>
</dbReference>
<evidence type="ECO:0000313" key="4">
    <source>
        <dbReference type="Proteomes" id="UP000237811"/>
    </source>
</evidence>
<dbReference type="Proteomes" id="UP000237811">
    <property type="component" value="Unassembled WGS sequence"/>
</dbReference>
<dbReference type="CDD" id="cd00093">
    <property type="entry name" value="HTH_XRE"/>
    <property type="match status" value="1"/>
</dbReference>
<dbReference type="SMART" id="SM00530">
    <property type="entry name" value="HTH_XRE"/>
    <property type="match status" value="1"/>
</dbReference>
<dbReference type="Pfam" id="PF01381">
    <property type="entry name" value="HTH_3"/>
    <property type="match status" value="1"/>
</dbReference>
<evidence type="ECO:0000259" key="2">
    <source>
        <dbReference type="PROSITE" id="PS50943"/>
    </source>
</evidence>
<dbReference type="PANTHER" id="PTHR46797">
    <property type="entry name" value="HTH-TYPE TRANSCRIPTIONAL REGULATOR"/>
    <property type="match status" value="1"/>
</dbReference>
<evidence type="ECO:0000313" key="3">
    <source>
        <dbReference type="EMBL" id="PRE45367.1"/>
    </source>
</evidence>